<proteinExistence type="predicted"/>
<dbReference type="Pfam" id="PF01814">
    <property type="entry name" value="Hemerythrin"/>
    <property type="match status" value="1"/>
</dbReference>
<evidence type="ECO:0000259" key="1">
    <source>
        <dbReference type="Pfam" id="PF01814"/>
    </source>
</evidence>
<dbReference type="PANTHER" id="PTHR35585">
    <property type="entry name" value="HHE DOMAIN PROTEIN (AFU_ORTHOLOGUE AFUA_4G00730)"/>
    <property type="match status" value="1"/>
</dbReference>
<comment type="caution">
    <text evidence="2">The sequence shown here is derived from an EMBL/GenBank/DDBJ whole genome shotgun (WGS) entry which is preliminary data.</text>
</comment>
<evidence type="ECO:0000313" key="2">
    <source>
        <dbReference type="EMBL" id="MDC0723341.1"/>
    </source>
</evidence>
<organism evidence="2 3">
    <name type="scientific">Nannocystis bainbridge</name>
    <dbReference type="NCBI Taxonomy" id="2995303"/>
    <lineage>
        <taxon>Bacteria</taxon>
        <taxon>Pseudomonadati</taxon>
        <taxon>Myxococcota</taxon>
        <taxon>Polyangia</taxon>
        <taxon>Nannocystales</taxon>
        <taxon>Nannocystaceae</taxon>
        <taxon>Nannocystis</taxon>
    </lineage>
</organism>
<feature type="domain" description="Hemerythrin-like" evidence="1">
    <location>
        <begin position="5"/>
        <end position="120"/>
    </location>
</feature>
<dbReference type="RefSeq" id="WP_272091883.1">
    <property type="nucleotide sequence ID" value="NZ_JAQNDL010000005.1"/>
</dbReference>
<dbReference type="PANTHER" id="PTHR35585:SF1">
    <property type="entry name" value="HHE DOMAIN PROTEIN (AFU_ORTHOLOGUE AFUA_4G00730)"/>
    <property type="match status" value="1"/>
</dbReference>
<accession>A0ABT5EBU7</accession>
<name>A0ABT5EBU7_9BACT</name>
<gene>
    <name evidence="2" type="ORF">POL25_41055</name>
</gene>
<sequence>MFGPTIWDLLERDHEAVSAHLAALQAASEDAARELLPALVCELTAHARAKEAVLYGLLLHDERARTRVVEGLGELERIRAGLNDLELLPVGDDKWSFRLAGLADVVRGHFRVEKAELLTLARQALSEVQATDLATRYLAEQARIRRDLSCLVAPR</sequence>
<reference evidence="2 3" key="1">
    <citation type="submission" date="2022-11" db="EMBL/GenBank/DDBJ databases">
        <title>Minimal conservation of predation-associated metabolite biosynthetic gene clusters underscores biosynthetic potential of Myxococcota including descriptions for ten novel species: Archangium lansinium sp. nov., Myxococcus landrumus sp. nov., Nannocystis bai.</title>
        <authorList>
            <person name="Ahearne A."/>
            <person name="Stevens C."/>
            <person name="Dowd S."/>
        </authorList>
    </citation>
    <scope>NUCLEOTIDE SEQUENCE [LARGE SCALE GENOMIC DNA]</scope>
    <source>
        <strain evidence="2 3">BB15-2</strain>
    </source>
</reference>
<dbReference type="Gene3D" id="1.20.120.520">
    <property type="entry name" value="nmb1532 protein domain like"/>
    <property type="match status" value="1"/>
</dbReference>
<keyword evidence="3" id="KW-1185">Reference proteome</keyword>
<dbReference type="InterPro" id="IPR012312">
    <property type="entry name" value="Hemerythrin-like"/>
</dbReference>
<evidence type="ECO:0000313" key="3">
    <source>
        <dbReference type="Proteomes" id="UP001221686"/>
    </source>
</evidence>
<protein>
    <submittedName>
        <fullName evidence="2">Hemerythrin domain-containing protein</fullName>
    </submittedName>
</protein>
<dbReference type="Proteomes" id="UP001221686">
    <property type="component" value="Unassembled WGS sequence"/>
</dbReference>
<dbReference type="EMBL" id="JAQNDL010000005">
    <property type="protein sequence ID" value="MDC0723341.1"/>
    <property type="molecule type" value="Genomic_DNA"/>
</dbReference>